<dbReference type="AlphaFoldDB" id="A0A2M7R8J5"/>
<proteinExistence type="predicted"/>
<feature type="region of interest" description="Disordered" evidence="1">
    <location>
        <begin position="347"/>
        <end position="367"/>
    </location>
</feature>
<evidence type="ECO:0000256" key="1">
    <source>
        <dbReference type="SAM" id="MobiDB-lite"/>
    </source>
</evidence>
<dbReference type="EMBL" id="PFMA01000090">
    <property type="protein sequence ID" value="PIY93079.1"/>
    <property type="molecule type" value="Genomic_DNA"/>
</dbReference>
<evidence type="ECO:0000313" key="2">
    <source>
        <dbReference type="EMBL" id="PIY93079.1"/>
    </source>
</evidence>
<comment type="caution">
    <text evidence="2">The sequence shown here is derived from an EMBL/GenBank/DDBJ whole genome shotgun (WGS) entry which is preliminary data.</text>
</comment>
<feature type="region of interest" description="Disordered" evidence="1">
    <location>
        <begin position="881"/>
        <end position="947"/>
    </location>
</feature>
<organism evidence="2 3">
    <name type="scientific">Candidatus Magasanikbacteria bacterium CG_4_10_14_0_8_um_filter_32_14</name>
    <dbReference type="NCBI Taxonomy" id="1974640"/>
    <lineage>
        <taxon>Bacteria</taxon>
        <taxon>Candidatus Magasanikiibacteriota</taxon>
    </lineage>
</organism>
<protein>
    <submittedName>
        <fullName evidence="2">Uncharacterized protein</fullName>
    </submittedName>
</protein>
<accession>A0A2M7R8J5</accession>
<reference evidence="3" key="1">
    <citation type="submission" date="2017-09" db="EMBL/GenBank/DDBJ databases">
        <title>Depth-based differentiation of microbial function through sediment-hosted aquifers and enrichment of novel symbionts in the deep terrestrial subsurface.</title>
        <authorList>
            <person name="Probst A.J."/>
            <person name="Ladd B."/>
            <person name="Jarett J.K."/>
            <person name="Geller-Mcgrath D.E."/>
            <person name="Sieber C.M.K."/>
            <person name="Emerson J.B."/>
            <person name="Anantharaman K."/>
            <person name="Thomas B.C."/>
            <person name="Malmstrom R."/>
            <person name="Stieglmeier M."/>
            <person name="Klingl A."/>
            <person name="Woyke T."/>
            <person name="Ryan C.M."/>
            <person name="Banfield J.F."/>
        </authorList>
    </citation>
    <scope>NUCLEOTIDE SEQUENCE [LARGE SCALE GENOMIC DNA]</scope>
</reference>
<evidence type="ECO:0000313" key="3">
    <source>
        <dbReference type="Proteomes" id="UP000229449"/>
    </source>
</evidence>
<sequence>MSEPTRGRGEEFSPELAKERFVELHDNFSKKFKELSTKSEQVTRLSSRVLDLLKNVSDDFVEKLKNKVDLANTLQDITYELNNIVDYLKTEGENINVADVEQKLDFFGTNLELAFKNIEKENIEHFDGDKLDFFGGKYSGKCLKGSDGELIPDGIGKLEFGDNVVINVFCDNGRFVTGNIENASIDKFDSNFAGFVYKGGVNITKDGWMPTGGSLKKDNETLFVEFKDGKLFDIKNVYNQKLENGNIYSGGYKKVGDKFVFDGPSGRMIVGDTKFSGEWEEGKFVGGKVENYKLLGVSYTGGCFIDKDTGELVMHGEGVLQQVDGAKINRTWENVLLSDYIAKSSSSDEEEEVDLDEDQEEQETVEERVVETPKKKGFFQRLFNKEDRQEIKENIKVAGKNMIKPLLNMAYKTATSVFGVKLVTDSLGLLVGKGDYAKMWKNKKEREEIRESFREAFQEILSENSETAPVVEEAPESAVPREILEKFAKVNAKIDASQASAEDKAKLKTQLHEILEQDGTARKENYTSVKEKVAKIIETYTDNKLSLVTVLKDALNTVGVATGLFALRGMAYFGTSVVERLRTHKIENKKKDLEGKESEKESAMKDLVQNSIAETWRGLTFQGIKKDGNTLFETFRGNRKDGNTSKQRVFDFIKSVGTVLRGLGIYGVAVGDGIPEAFARLKDNLEVHDLASTVGHNFVDNFERVFSIFGSKDESKTELVEQREKAKTLAKGMGLGAKASPVEQLGGDHTKVNPLKNAVEVIKPEPQIFSLTVTKGGSAWGTLDKTLTSDSAPQEFKNMFAGDKQAFAQWREKQLLDNGYKKVDGHWGHPITVHAGAEMKISKGDDGQWHAKYDESVKGKTESGRVYDTIHKNNTLHFQQTQQGEIPESNHPINTDETANIDTKHNISDQVQDSKGGTYVSEGVTGGTKPNPYESMDSSQAVDSTTQNNVETVVATDTKSSVPEATEVVNDTKGSIPETQSDNNVVQDKVGITKIKEEVVVPQKGATKVVEPVTEPVETTKPSVEVGINEGHTQVAINRDAKGNYQIEVTGDKLSTPKGELIKKYFHPEEQGHARGKGILGDKELMELRKLKVYDDAYSKMVDSGQSNIGEAKALKLEIRKILDTQAKRLGEEGVPQDFFATDMLKRYDYRVDTILETPHVDNATTTIHVADKEIMIPMNLFPEEIMEKYAQMVTKLALQFDNLPASPARDNIIEEFSKALKAGPSELEKFAKHYGVSKSSK</sequence>
<name>A0A2M7R8J5_9BACT</name>
<feature type="compositionally biased region" description="Polar residues" evidence="1">
    <location>
        <begin position="891"/>
        <end position="901"/>
    </location>
</feature>
<dbReference type="Proteomes" id="UP000229449">
    <property type="component" value="Unassembled WGS sequence"/>
</dbReference>
<feature type="compositionally biased region" description="Acidic residues" evidence="1">
    <location>
        <begin position="347"/>
        <end position="364"/>
    </location>
</feature>
<gene>
    <name evidence="2" type="ORF">COY69_03590</name>
</gene>
<feature type="compositionally biased region" description="Polar residues" evidence="1">
    <location>
        <begin position="936"/>
        <end position="947"/>
    </location>
</feature>